<sequence length="93" mass="10860">MTFEELNQKPITELMRTYFKGVFIATERYEFQEDHEIMMNRENDLPGIGRLFIASPNLLPKVHRNEAIKLYDASMLTTLFQTGLSWIKGKTCS</sequence>
<dbReference type="Proteomes" id="UP000054621">
    <property type="component" value="Unassembled WGS sequence"/>
</dbReference>
<dbReference type="STRING" id="28087.Lsai_0829"/>
<dbReference type="InterPro" id="IPR013785">
    <property type="entry name" value="Aldolase_TIM"/>
</dbReference>
<dbReference type="Gene3D" id="3.20.20.70">
    <property type="entry name" value="Aldolase class I"/>
    <property type="match status" value="1"/>
</dbReference>
<dbReference type="AlphaFoldDB" id="A0A0W0YNJ9"/>
<name>A0A0W0YNJ9_9GAMM</name>
<reference evidence="1 2" key="1">
    <citation type="submission" date="2015-11" db="EMBL/GenBank/DDBJ databases">
        <title>Genomic analysis of 38 Legionella species identifies large and diverse effector repertoires.</title>
        <authorList>
            <person name="Burstein D."/>
            <person name="Amaro F."/>
            <person name="Zusman T."/>
            <person name="Lifshitz Z."/>
            <person name="Cohen O."/>
            <person name="Gilbert J.A."/>
            <person name="Pupko T."/>
            <person name="Shuman H.A."/>
            <person name="Segal G."/>
        </authorList>
    </citation>
    <scope>NUCLEOTIDE SEQUENCE [LARGE SCALE GENOMIC DNA]</scope>
    <source>
        <strain evidence="1 2">Mt.St.Helens-4</strain>
    </source>
</reference>
<gene>
    <name evidence="1" type="primary">nemA_1</name>
    <name evidence="1" type="ORF">Lsai_0829</name>
</gene>
<evidence type="ECO:0000313" key="1">
    <source>
        <dbReference type="EMBL" id="KTD58222.1"/>
    </source>
</evidence>
<dbReference type="EC" id="1.-.-.-" evidence="1"/>
<dbReference type="eggNOG" id="COG1902">
    <property type="taxonomic scope" value="Bacteria"/>
</dbReference>
<proteinExistence type="predicted"/>
<protein>
    <submittedName>
        <fullName evidence="1">N-ethylmaleimide reductase, FMN-linked</fullName>
        <ecNumber evidence="1">1.-.-.-</ecNumber>
    </submittedName>
</protein>
<dbReference type="RefSeq" id="WP_027271999.1">
    <property type="nucleotide sequence ID" value="NZ_CAAAJE010000002.1"/>
</dbReference>
<keyword evidence="1" id="KW-0560">Oxidoreductase</keyword>
<evidence type="ECO:0000313" key="2">
    <source>
        <dbReference type="Proteomes" id="UP000054621"/>
    </source>
</evidence>
<accession>A0A0W0YNJ9</accession>
<dbReference type="EMBL" id="LNYV01000013">
    <property type="protein sequence ID" value="KTD58222.1"/>
    <property type="molecule type" value="Genomic_DNA"/>
</dbReference>
<dbReference type="PATRIC" id="fig|28087.4.peg.885"/>
<organism evidence="1 2">
    <name type="scientific">Legionella sainthelensi</name>
    <dbReference type="NCBI Taxonomy" id="28087"/>
    <lineage>
        <taxon>Bacteria</taxon>
        <taxon>Pseudomonadati</taxon>
        <taxon>Pseudomonadota</taxon>
        <taxon>Gammaproteobacteria</taxon>
        <taxon>Legionellales</taxon>
        <taxon>Legionellaceae</taxon>
        <taxon>Legionella</taxon>
    </lineage>
</organism>
<dbReference type="SUPFAM" id="SSF51395">
    <property type="entry name" value="FMN-linked oxidoreductases"/>
    <property type="match status" value="1"/>
</dbReference>
<dbReference type="GO" id="GO:0016491">
    <property type="term" value="F:oxidoreductase activity"/>
    <property type="evidence" value="ECO:0007669"/>
    <property type="project" value="UniProtKB-KW"/>
</dbReference>
<comment type="caution">
    <text evidence="1">The sequence shown here is derived from an EMBL/GenBank/DDBJ whole genome shotgun (WGS) entry which is preliminary data.</text>
</comment>